<accession>A0A9D2KKV0</accession>
<proteinExistence type="predicted"/>
<protein>
    <submittedName>
        <fullName evidence="1">MarR family winged helix-turn-helix transcriptional regulator</fullName>
    </submittedName>
</protein>
<dbReference type="Proteomes" id="UP000824223">
    <property type="component" value="Unassembled WGS sequence"/>
</dbReference>
<sequence>MKEKRNLFIAELEKSIKDSNAAITSGMQDTFEKLLAESTNTYFQAYFDHDFGEINRLLQEQRSLRKTLTNELRNYADQSIVLYTKLVQTYNIFNKLIQNEEQKKDFAENILLVEKRYEKAREVLVYLYRHAHVQHKELKNDLGIPPSTLSDLLNVLRDIECVEKIESGRCSFYNLTNDGRKYLREVHPDIDEEWDIDPDSFSMDVREIIRGKEQEGAFVPYLNYKARISFERLDNKWADEAEAYVNVG</sequence>
<dbReference type="InterPro" id="IPR036390">
    <property type="entry name" value="WH_DNA-bd_sf"/>
</dbReference>
<gene>
    <name evidence="1" type="ORF">H9798_06635</name>
</gene>
<evidence type="ECO:0000313" key="1">
    <source>
        <dbReference type="EMBL" id="HJA06798.1"/>
    </source>
</evidence>
<organism evidence="1 2">
    <name type="scientific">Candidatus Mediterraneibacter pullicola</name>
    <dbReference type="NCBI Taxonomy" id="2838682"/>
    <lineage>
        <taxon>Bacteria</taxon>
        <taxon>Bacillati</taxon>
        <taxon>Bacillota</taxon>
        <taxon>Clostridia</taxon>
        <taxon>Lachnospirales</taxon>
        <taxon>Lachnospiraceae</taxon>
        <taxon>Mediterraneibacter</taxon>
    </lineage>
</organism>
<reference evidence="1" key="1">
    <citation type="journal article" date="2021" name="PeerJ">
        <title>Extensive microbial diversity within the chicken gut microbiome revealed by metagenomics and culture.</title>
        <authorList>
            <person name="Gilroy R."/>
            <person name="Ravi A."/>
            <person name="Getino M."/>
            <person name="Pursley I."/>
            <person name="Horton D.L."/>
            <person name="Alikhan N.F."/>
            <person name="Baker D."/>
            <person name="Gharbi K."/>
            <person name="Hall N."/>
            <person name="Watson M."/>
            <person name="Adriaenssens E.M."/>
            <person name="Foster-Nyarko E."/>
            <person name="Jarju S."/>
            <person name="Secka A."/>
            <person name="Antonio M."/>
            <person name="Oren A."/>
            <person name="Chaudhuri R.R."/>
            <person name="La Ragione R."/>
            <person name="Hildebrand F."/>
            <person name="Pallen M.J."/>
        </authorList>
    </citation>
    <scope>NUCLEOTIDE SEQUENCE</scope>
    <source>
        <strain evidence="1">ChiSjej2B20-11307</strain>
    </source>
</reference>
<dbReference type="InterPro" id="IPR036388">
    <property type="entry name" value="WH-like_DNA-bd_sf"/>
</dbReference>
<name>A0A9D2KKV0_9FIRM</name>
<evidence type="ECO:0000313" key="2">
    <source>
        <dbReference type="Proteomes" id="UP000824223"/>
    </source>
</evidence>
<dbReference type="Gene3D" id="1.10.10.10">
    <property type="entry name" value="Winged helix-like DNA-binding domain superfamily/Winged helix DNA-binding domain"/>
    <property type="match status" value="1"/>
</dbReference>
<comment type="caution">
    <text evidence="1">The sequence shown here is derived from an EMBL/GenBank/DDBJ whole genome shotgun (WGS) entry which is preliminary data.</text>
</comment>
<dbReference type="EMBL" id="DXAK01000034">
    <property type="protein sequence ID" value="HJA06798.1"/>
    <property type="molecule type" value="Genomic_DNA"/>
</dbReference>
<dbReference type="SUPFAM" id="SSF46785">
    <property type="entry name" value="Winged helix' DNA-binding domain"/>
    <property type="match status" value="1"/>
</dbReference>
<reference evidence="1" key="2">
    <citation type="submission" date="2021-04" db="EMBL/GenBank/DDBJ databases">
        <authorList>
            <person name="Gilroy R."/>
        </authorList>
    </citation>
    <scope>NUCLEOTIDE SEQUENCE</scope>
    <source>
        <strain evidence="1">ChiSjej2B20-11307</strain>
    </source>
</reference>
<dbReference type="AlphaFoldDB" id="A0A9D2KKV0"/>